<accession>A0A0C3H2X9</accession>
<dbReference type="InParanoid" id="A0A0C3H2X9"/>
<proteinExistence type="predicted"/>
<dbReference type="Proteomes" id="UP000054321">
    <property type="component" value="Unassembled WGS sequence"/>
</dbReference>
<dbReference type="HOGENOM" id="CLU_1548063_0_0_1"/>
<name>A0A0C3H2X9_OIDMZ</name>
<reference evidence="3 4" key="1">
    <citation type="submission" date="2014-04" db="EMBL/GenBank/DDBJ databases">
        <authorList>
            <consortium name="DOE Joint Genome Institute"/>
            <person name="Kuo A."/>
            <person name="Martino E."/>
            <person name="Perotto S."/>
            <person name="Kohler A."/>
            <person name="Nagy L.G."/>
            <person name="Floudas D."/>
            <person name="Copeland A."/>
            <person name="Barry K.W."/>
            <person name="Cichocki N."/>
            <person name="Veneault-Fourrey C."/>
            <person name="LaButti K."/>
            <person name="Lindquist E.A."/>
            <person name="Lipzen A."/>
            <person name="Lundell T."/>
            <person name="Morin E."/>
            <person name="Murat C."/>
            <person name="Sun H."/>
            <person name="Tunlid A."/>
            <person name="Henrissat B."/>
            <person name="Grigoriev I.V."/>
            <person name="Hibbett D.S."/>
            <person name="Martin F."/>
            <person name="Nordberg H.P."/>
            <person name="Cantor M.N."/>
            <person name="Hua S.X."/>
        </authorList>
    </citation>
    <scope>NUCLEOTIDE SEQUENCE [LARGE SCALE GENOMIC DNA]</scope>
    <source>
        <strain evidence="3 4">Zn</strain>
    </source>
</reference>
<evidence type="ECO:0000313" key="4">
    <source>
        <dbReference type="Proteomes" id="UP000054321"/>
    </source>
</evidence>
<organism evidence="3 4">
    <name type="scientific">Oidiodendron maius (strain Zn)</name>
    <dbReference type="NCBI Taxonomy" id="913774"/>
    <lineage>
        <taxon>Eukaryota</taxon>
        <taxon>Fungi</taxon>
        <taxon>Dikarya</taxon>
        <taxon>Ascomycota</taxon>
        <taxon>Pezizomycotina</taxon>
        <taxon>Leotiomycetes</taxon>
        <taxon>Leotiomycetes incertae sedis</taxon>
        <taxon>Myxotrichaceae</taxon>
        <taxon>Oidiodendron</taxon>
    </lineage>
</organism>
<feature type="chain" id="PRO_5002165191" evidence="2">
    <location>
        <begin position="18"/>
        <end position="173"/>
    </location>
</feature>
<dbReference type="EMBL" id="KN832881">
    <property type="protein sequence ID" value="KIM97734.1"/>
    <property type="molecule type" value="Genomic_DNA"/>
</dbReference>
<feature type="signal peptide" evidence="2">
    <location>
        <begin position="1"/>
        <end position="17"/>
    </location>
</feature>
<dbReference type="AlphaFoldDB" id="A0A0C3H2X9"/>
<gene>
    <name evidence="3" type="ORF">OIDMADRAFT_57252</name>
</gene>
<evidence type="ECO:0000256" key="1">
    <source>
        <dbReference type="SAM" id="MobiDB-lite"/>
    </source>
</evidence>
<keyword evidence="4" id="KW-1185">Reference proteome</keyword>
<evidence type="ECO:0000256" key="2">
    <source>
        <dbReference type="SAM" id="SignalP"/>
    </source>
</evidence>
<feature type="region of interest" description="Disordered" evidence="1">
    <location>
        <begin position="108"/>
        <end position="130"/>
    </location>
</feature>
<feature type="compositionally biased region" description="Polar residues" evidence="1">
    <location>
        <begin position="110"/>
        <end position="130"/>
    </location>
</feature>
<evidence type="ECO:0000313" key="3">
    <source>
        <dbReference type="EMBL" id="KIM97734.1"/>
    </source>
</evidence>
<protein>
    <submittedName>
        <fullName evidence="3">Uncharacterized protein</fullName>
    </submittedName>
</protein>
<keyword evidence="2" id="KW-0732">Signal</keyword>
<reference evidence="4" key="2">
    <citation type="submission" date="2015-01" db="EMBL/GenBank/DDBJ databases">
        <title>Evolutionary Origins and Diversification of the Mycorrhizal Mutualists.</title>
        <authorList>
            <consortium name="DOE Joint Genome Institute"/>
            <consortium name="Mycorrhizal Genomics Consortium"/>
            <person name="Kohler A."/>
            <person name="Kuo A."/>
            <person name="Nagy L.G."/>
            <person name="Floudas D."/>
            <person name="Copeland A."/>
            <person name="Barry K.W."/>
            <person name="Cichocki N."/>
            <person name="Veneault-Fourrey C."/>
            <person name="LaButti K."/>
            <person name="Lindquist E.A."/>
            <person name="Lipzen A."/>
            <person name="Lundell T."/>
            <person name="Morin E."/>
            <person name="Murat C."/>
            <person name="Riley R."/>
            <person name="Ohm R."/>
            <person name="Sun H."/>
            <person name="Tunlid A."/>
            <person name="Henrissat B."/>
            <person name="Grigoriev I.V."/>
            <person name="Hibbett D.S."/>
            <person name="Martin F."/>
        </authorList>
    </citation>
    <scope>NUCLEOTIDE SEQUENCE [LARGE SCALE GENOMIC DNA]</scope>
    <source>
        <strain evidence="4">Zn</strain>
    </source>
</reference>
<sequence length="173" mass="18421">MRLLVVLFLAFTALCEVDSPFKLVSPTPEMKEGSLGTTNTIALLLRKEYVKALAILNTIYSPENNASSIQWAPYQLINSAIYIADIANNGNKYTTWITRQAIPEAPNKIPSISVTPESSERNSSPAQIPSTAGKLADYTLGTNGTNAAGSSAMVKINALGALLVFVGAAFTLL</sequence>